<sequence length="305" mass="35492">MHLRVRSRNSHPTNQNFYFVRVDGEVQAPSFEMIWRDTQNNSKGRWRGWADHRRYFPMRRYTTPTQDQGFDLFIEFPELGHQYVYQIISGIGQWYFEFIPIDGSSPTWPAVTVEHGFFSQSKYLVLVNDRILQGLTNMLESIVNPIADHYWHSALDTDHKHFNVSIVLDMDMANDRGVSMQYVRLKVCADTKLVDLFNILCGPEGRDDFYLNKIEYCDKADTMMLGRLQYSKLAARAREKGLVEVFEASDSIDLMLFPLQSRFGQRECYGWLICHPSCQHGVEGQQRELDFSQFGLVPQSQASDS</sequence>
<gene>
    <name evidence="1" type="ORF">Q9L58_000375</name>
</gene>
<evidence type="ECO:0000313" key="2">
    <source>
        <dbReference type="Proteomes" id="UP001447188"/>
    </source>
</evidence>
<reference evidence="1 2" key="1">
    <citation type="submission" date="2024-02" db="EMBL/GenBank/DDBJ databases">
        <title>Discinaceae phylogenomics.</title>
        <authorList>
            <person name="Dirks A.C."/>
            <person name="James T.Y."/>
        </authorList>
    </citation>
    <scope>NUCLEOTIDE SEQUENCE [LARGE SCALE GENOMIC DNA]</scope>
    <source>
        <strain evidence="1 2">ACD0624</strain>
    </source>
</reference>
<dbReference type="EMBL" id="JBBBZM010000003">
    <property type="protein sequence ID" value="KAL0640408.1"/>
    <property type="molecule type" value="Genomic_DNA"/>
</dbReference>
<keyword evidence="2" id="KW-1185">Reference proteome</keyword>
<comment type="caution">
    <text evidence="1">The sequence shown here is derived from an EMBL/GenBank/DDBJ whole genome shotgun (WGS) entry which is preliminary data.</text>
</comment>
<protein>
    <submittedName>
        <fullName evidence="1">Uncharacterized protein</fullName>
    </submittedName>
</protein>
<evidence type="ECO:0000313" key="1">
    <source>
        <dbReference type="EMBL" id="KAL0640408.1"/>
    </source>
</evidence>
<proteinExistence type="predicted"/>
<dbReference type="Proteomes" id="UP001447188">
    <property type="component" value="Unassembled WGS sequence"/>
</dbReference>
<name>A0ABR3GWT0_9PEZI</name>
<organism evidence="1 2">
    <name type="scientific">Discina gigas</name>
    <dbReference type="NCBI Taxonomy" id="1032678"/>
    <lineage>
        <taxon>Eukaryota</taxon>
        <taxon>Fungi</taxon>
        <taxon>Dikarya</taxon>
        <taxon>Ascomycota</taxon>
        <taxon>Pezizomycotina</taxon>
        <taxon>Pezizomycetes</taxon>
        <taxon>Pezizales</taxon>
        <taxon>Discinaceae</taxon>
        <taxon>Discina</taxon>
    </lineage>
</organism>
<accession>A0ABR3GWT0</accession>